<evidence type="ECO:0000259" key="2">
    <source>
        <dbReference type="Pfam" id="PF03732"/>
    </source>
</evidence>
<feature type="region of interest" description="Disordered" evidence="1">
    <location>
        <begin position="541"/>
        <end position="583"/>
    </location>
</feature>
<dbReference type="Pfam" id="PF03732">
    <property type="entry name" value="Retrotrans_gag"/>
    <property type="match status" value="1"/>
</dbReference>
<sequence length="1266" mass="140017">MSEIMLVSVSTEKDPGLIQTAFEQEAPKLDQEDQTSSEEACEARTETPLELGAKMSGVLEEPKMDPSANQYSSHSLGYGWLRDPKTIWHGLVTLLPFERLAGPKTREGDPGKTVKQFDCIHAMVLVIFVFSVSEDLVVFVTLRTAYNALRCHPNKGQLSVAIQCAAVPSKQGATFRCHSMRCGAIQTRGNFPLPFNAPRCRSNKGQLSVAMQLSSSKGAIFLRVRGCASQESFRVAAVSPASGLPNPLLCLVSVCEPDSVFSVSFPEGRERSRRPSLNVRRLHFVAVGHFAHFGVRFPISGAVRPCASVRDRLTISVSSDFWHTSYLHPFEGHWGLRNPLRGRMPFSLLNGQFSGPRNACFGPRAFVLHQFLFIFGRYLCFITRKVTEGWEASNCCRNQLSLLQSLPAPVFPTSGPMLNTLGTPCLPSAIPERFAGGLSCQGMTIRLTGCGLCQVRLYRNACISVLVLASGLRALTSIWESVLPEGINSPAEFWAEFGSLGTIASEGFEIPRTQQIVMAQGSEEFVAVIAALNQGTAMQVETSIETQRPSGPSASHPALGPQPNFDPLPPVEDSQCANPRERSTQAQVLAPLVQPNERLYSLDVNELDSTTVKITNLEKQFKKAQGLNSIPNIEDGHTEAAIRLPDRFKMPYIDRFDGSGDPMVHIRLFLDILKPMGLTKPQKLSLYGRTLSGVAATWYTKLEDKVKQNWEELAEAFVDQYSYNTQVEMTIQELEATRQNPTESLVEFVARWRAKAAQMTDRRPSERDQVQMMVRNLEHDMLQKLIVAPVFTFKSLHELGVQVENAFNSGIIPRTRELTKRVISGSTNAGSSAIPKPTEINTVATVDLFAKPSLRPASPTQAQGRTFTPLYMSLTSALKVLMERGHLKPLDPQPLPDPLPARHNPAKYCMYHQQRGHGTDRCYRLRHEVQNLIDNRTIAPPSDPNDQISPAYLNLIHILPSTYDPNIYITPAHLPKPEVFIPESMDLCMMGAPEPQSSQTRGPTTSELMGMIKDLQRTVIDLASRTLAPSSTISHTREFVSKGSLVLEQAIFEERQSLGEVKASGKNKIGATMDPHEHLLLAVEALKAKGLNKEQVLTVVAKAVDDTFATQVGNSLNQRENREKGRYTRGNPVSSNPSLRKDQQTRPAPVNPFLGASSKNPRTQKYQPRGRRVFHALYMPLSKALQTLVEQGHLKPLEPRPLPNPLPATHDFTQYCAYHQQTGHATNNCFRLRHEVQDLFDNGVILPPSSAKSIGTGSVNLGDNVT</sequence>
<feature type="compositionally biased region" description="Polar residues" evidence="1">
    <location>
        <begin position="541"/>
        <end position="553"/>
    </location>
</feature>
<dbReference type="InterPro" id="IPR005162">
    <property type="entry name" value="Retrotrans_gag_dom"/>
</dbReference>
<dbReference type="AlphaFoldDB" id="A0A7J7FZ65"/>
<feature type="region of interest" description="Disordered" evidence="1">
    <location>
        <begin position="1114"/>
        <end position="1168"/>
    </location>
</feature>
<evidence type="ECO:0000313" key="4">
    <source>
        <dbReference type="Proteomes" id="UP000593564"/>
    </source>
</evidence>
<proteinExistence type="predicted"/>
<comment type="caution">
    <text evidence="3">The sequence shown here is derived from an EMBL/GenBank/DDBJ whole genome shotgun (WGS) entry which is preliminary data.</text>
</comment>
<feature type="domain" description="Retrotransposon gag" evidence="2">
    <location>
        <begin position="690"/>
        <end position="777"/>
    </location>
</feature>
<evidence type="ECO:0000313" key="3">
    <source>
        <dbReference type="EMBL" id="KAF5933730.1"/>
    </source>
</evidence>
<dbReference type="Proteomes" id="UP000593564">
    <property type="component" value="Unassembled WGS sequence"/>
</dbReference>
<dbReference type="PANTHER" id="PTHR33223">
    <property type="entry name" value="CCHC-TYPE DOMAIN-CONTAINING PROTEIN"/>
    <property type="match status" value="1"/>
</dbReference>
<feature type="compositionally biased region" description="Polar residues" evidence="1">
    <location>
        <begin position="1157"/>
        <end position="1166"/>
    </location>
</feature>
<organism evidence="3 4">
    <name type="scientific">Camellia sinensis</name>
    <name type="common">Tea plant</name>
    <name type="synonym">Thea sinensis</name>
    <dbReference type="NCBI Taxonomy" id="4442"/>
    <lineage>
        <taxon>Eukaryota</taxon>
        <taxon>Viridiplantae</taxon>
        <taxon>Streptophyta</taxon>
        <taxon>Embryophyta</taxon>
        <taxon>Tracheophyta</taxon>
        <taxon>Spermatophyta</taxon>
        <taxon>Magnoliopsida</taxon>
        <taxon>eudicotyledons</taxon>
        <taxon>Gunneridae</taxon>
        <taxon>Pentapetalae</taxon>
        <taxon>asterids</taxon>
        <taxon>Ericales</taxon>
        <taxon>Theaceae</taxon>
        <taxon>Camellia</taxon>
    </lineage>
</organism>
<dbReference type="PANTHER" id="PTHR33223:SF8">
    <property type="entry name" value="OS04G0172440 PROTEIN"/>
    <property type="match status" value="1"/>
</dbReference>
<gene>
    <name evidence="3" type="ORF">HYC85_029901</name>
</gene>
<reference evidence="4" key="1">
    <citation type="journal article" date="2020" name="Nat. Commun.">
        <title>Genome assembly of wild tea tree DASZ reveals pedigree and selection history of tea varieties.</title>
        <authorList>
            <person name="Zhang W."/>
            <person name="Zhang Y."/>
            <person name="Qiu H."/>
            <person name="Guo Y."/>
            <person name="Wan H."/>
            <person name="Zhang X."/>
            <person name="Scossa F."/>
            <person name="Alseekh S."/>
            <person name="Zhang Q."/>
            <person name="Wang P."/>
            <person name="Xu L."/>
            <person name="Schmidt M.H."/>
            <person name="Jia X."/>
            <person name="Li D."/>
            <person name="Zhu A."/>
            <person name="Guo F."/>
            <person name="Chen W."/>
            <person name="Ni D."/>
            <person name="Usadel B."/>
            <person name="Fernie A.R."/>
            <person name="Wen W."/>
        </authorList>
    </citation>
    <scope>NUCLEOTIDE SEQUENCE [LARGE SCALE GENOMIC DNA]</scope>
    <source>
        <strain evidence="4">cv. G240</strain>
    </source>
</reference>
<accession>A0A7J7FZ65</accession>
<reference evidence="3 4" key="2">
    <citation type="submission" date="2020-07" db="EMBL/GenBank/DDBJ databases">
        <title>Genome assembly of wild tea tree DASZ reveals pedigree and selection history of tea varieties.</title>
        <authorList>
            <person name="Zhang W."/>
        </authorList>
    </citation>
    <scope>NUCLEOTIDE SEQUENCE [LARGE SCALE GENOMIC DNA]</scope>
    <source>
        <strain evidence="4">cv. G240</strain>
        <tissue evidence="3">Leaf</tissue>
    </source>
</reference>
<protein>
    <recommendedName>
        <fullName evidence="2">Retrotransposon gag domain-containing protein</fullName>
    </recommendedName>
</protein>
<name>A0A7J7FZ65_CAMSI</name>
<evidence type="ECO:0000256" key="1">
    <source>
        <dbReference type="SAM" id="MobiDB-lite"/>
    </source>
</evidence>
<feature type="region of interest" description="Disordered" evidence="1">
    <location>
        <begin position="16"/>
        <end position="47"/>
    </location>
</feature>
<dbReference type="EMBL" id="JACBKZ010000014">
    <property type="protein sequence ID" value="KAF5933730.1"/>
    <property type="molecule type" value="Genomic_DNA"/>
</dbReference>
<keyword evidence="4" id="KW-1185">Reference proteome</keyword>